<dbReference type="PROSITE" id="PS51703">
    <property type="entry name" value="DZF"/>
    <property type="match status" value="1"/>
</dbReference>
<dbReference type="Gene3D" id="1.10.1410.40">
    <property type="match status" value="1"/>
</dbReference>
<accession>A0ABN7NM30</accession>
<evidence type="ECO:0000259" key="2">
    <source>
        <dbReference type="PROSITE" id="PS51703"/>
    </source>
</evidence>
<keyword evidence="4" id="KW-1185">Reference proteome</keyword>
<evidence type="ECO:0000313" key="3">
    <source>
        <dbReference type="EMBL" id="CAG2055929.1"/>
    </source>
</evidence>
<dbReference type="InterPro" id="IPR006561">
    <property type="entry name" value="DZF_dom"/>
</dbReference>
<dbReference type="PANTHER" id="PTHR46447:SF1">
    <property type="entry name" value="INTERLEUKIN ENHANCER-BINDING FACTOR 2"/>
    <property type="match status" value="1"/>
</dbReference>
<gene>
    <name evidence="3" type="ORF">TPAB3V08_LOCUS2927</name>
</gene>
<keyword evidence="1" id="KW-0238">DNA-binding</keyword>
<sequence length="95" mass="10329">MLIAGISDPCEGGNIRVHTALSLEQQDMVCLTAQTLLRVLAHGGYKRILGIEGHSRHGFIRSRETDATVNLSVQPRASVYSLDLMKLSVIVKACP</sequence>
<protein>
    <recommendedName>
        <fullName evidence="2">DZF domain-containing protein</fullName>
    </recommendedName>
</protein>
<organism evidence="3 4">
    <name type="scientific">Timema podura</name>
    <name type="common">Walking stick</name>
    <dbReference type="NCBI Taxonomy" id="61482"/>
    <lineage>
        <taxon>Eukaryota</taxon>
        <taxon>Metazoa</taxon>
        <taxon>Ecdysozoa</taxon>
        <taxon>Arthropoda</taxon>
        <taxon>Hexapoda</taxon>
        <taxon>Insecta</taxon>
        <taxon>Pterygota</taxon>
        <taxon>Neoptera</taxon>
        <taxon>Polyneoptera</taxon>
        <taxon>Phasmatodea</taxon>
        <taxon>Timematodea</taxon>
        <taxon>Timematoidea</taxon>
        <taxon>Timematidae</taxon>
        <taxon>Timema</taxon>
    </lineage>
</organism>
<proteinExistence type="predicted"/>
<dbReference type="Pfam" id="PF20965">
    <property type="entry name" value="DZF_C"/>
    <property type="match status" value="1"/>
</dbReference>
<dbReference type="InterPro" id="IPR049402">
    <property type="entry name" value="DZF_dom_C"/>
</dbReference>
<comment type="caution">
    <text evidence="3">The sequence shown here is derived from an EMBL/GenBank/DDBJ whole genome shotgun (WGS) entry which is preliminary data.</text>
</comment>
<dbReference type="InterPro" id="IPR052134">
    <property type="entry name" value="ILF2"/>
</dbReference>
<dbReference type="PANTHER" id="PTHR46447">
    <property type="entry name" value="INTERLEUKIN ENHANCER-BINDING FACTOR"/>
    <property type="match status" value="1"/>
</dbReference>
<feature type="domain" description="DZF" evidence="2">
    <location>
        <begin position="1"/>
        <end position="95"/>
    </location>
</feature>
<name>A0ABN7NM30_TIMPD</name>
<evidence type="ECO:0000313" key="4">
    <source>
        <dbReference type="Proteomes" id="UP001153148"/>
    </source>
</evidence>
<dbReference type="EMBL" id="CAJPIN010003112">
    <property type="protein sequence ID" value="CAG2055929.1"/>
    <property type="molecule type" value="Genomic_DNA"/>
</dbReference>
<reference evidence="3" key="1">
    <citation type="submission" date="2021-03" db="EMBL/GenBank/DDBJ databases">
        <authorList>
            <person name="Tran Van P."/>
        </authorList>
    </citation>
    <scope>NUCLEOTIDE SEQUENCE</scope>
</reference>
<evidence type="ECO:0000256" key="1">
    <source>
        <dbReference type="ARBA" id="ARBA00023125"/>
    </source>
</evidence>
<dbReference type="Proteomes" id="UP001153148">
    <property type="component" value="Unassembled WGS sequence"/>
</dbReference>